<sequence>METVYDWLTVAIFGGLITLFLQRSSADEPKDKMWQYFPAAIGCAVANYLGNHEQHVLAWLAIAGIGIYVWYVLKPLEHWKK</sequence>
<protein>
    <submittedName>
        <fullName evidence="2">Uncharacterized protein</fullName>
    </submittedName>
</protein>
<proteinExistence type="predicted"/>
<feature type="transmembrane region" description="Helical" evidence="1">
    <location>
        <begin position="6"/>
        <end position="21"/>
    </location>
</feature>
<dbReference type="EMBL" id="CP061035">
    <property type="protein sequence ID" value="QQV78055.1"/>
    <property type="molecule type" value="Genomic_DNA"/>
</dbReference>
<evidence type="ECO:0000313" key="3">
    <source>
        <dbReference type="Proteomes" id="UP000595894"/>
    </source>
</evidence>
<organism evidence="2 3">
    <name type="scientific">Sphingomonas aliaeris</name>
    <dbReference type="NCBI Taxonomy" id="2759526"/>
    <lineage>
        <taxon>Bacteria</taxon>
        <taxon>Pseudomonadati</taxon>
        <taxon>Pseudomonadota</taxon>
        <taxon>Alphaproteobacteria</taxon>
        <taxon>Sphingomonadales</taxon>
        <taxon>Sphingomonadaceae</taxon>
        <taxon>Sphingomonas</taxon>
    </lineage>
</organism>
<dbReference type="Proteomes" id="UP000595894">
    <property type="component" value="Chromosome"/>
</dbReference>
<feature type="transmembrane region" description="Helical" evidence="1">
    <location>
        <begin position="56"/>
        <end position="73"/>
    </location>
</feature>
<reference evidence="3" key="1">
    <citation type="submission" date="2020-09" db="EMBL/GenBank/DDBJ databases">
        <title>Sphingomonas sp., a new species isolated from pork steak.</title>
        <authorList>
            <person name="Heidler von Heilborn D."/>
        </authorList>
    </citation>
    <scope>NUCLEOTIDE SEQUENCE [LARGE SCALE GENOMIC DNA]</scope>
</reference>
<evidence type="ECO:0000256" key="1">
    <source>
        <dbReference type="SAM" id="Phobius"/>
    </source>
</evidence>
<keyword evidence="1" id="KW-1133">Transmembrane helix</keyword>
<dbReference type="InterPro" id="IPR054655">
    <property type="entry name" value="XrtV-like"/>
</dbReference>
<evidence type="ECO:0000313" key="2">
    <source>
        <dbReference type="EMBL" id="QQV78055.1"/>
    </source>
</evidence>
<dbReference type="KEGG" id="sari:H5J25_04765"/>
<keyword evidence="3" id="KW-1185">Reference proteome</keyword>
<gene>
    <name evidence="2" type="ORF">H5J25_04765</name>
</gene>
<keyword evidence="1" id="KW-0812">Transmembrane</keyword>
<name>A0A974S5G2_9SPHN</name>
<accession>A0A974S5G2</accession>
<dbReference type="RefSeq" id="WP_202094984.1">
    <property type="nucleotide sequence ID" value="NZ_CP061035.1"/>
</dbReference>
<dbReference type="AlphaFoldDB" id="A0A974S5G2"/>
<dbReference type="NCBIfam" id="NF045607">
    <property type="entry name" value="exo_Victor_syst"/>
    <property type="match status" value="1"/>
</dbReference>
<keyword evidence="1" id="KW-0472">Membrane</keyword>